<dbReference type="EMBL" id="LUTP01000034">
    <property type="protein sequence ID" value="OSN04462.1"/>
    <property type="molecule type" value="Genomic_DNA"/>
</dbReference>
<dbReference type="GO" id="GO:0016070">
    <property type="term" value="P:RNA metabolic process"/>
    <property type="evidence" value="ECO:0007669"/>
    <property type="project" value="InterPro"/>
</dbReference>
<dbReference type="InterPro" id="IPR014944">
    <property type="entry name" value="Toxin_SymE-like"/>
</dbReference>
<gene>
    <name evidence="3" type="ORF">AU511_12540</name>
</gene>
<dbReference type="AlphaFoldDB" id="A0A1X3RRI9"/>
<organism evidence="3 4">
    <name type="scientific">Lonsdalea iberica</name>
    <dbReference type="NCBI Taxonomy" id="1082703"/>
    <lineage>
        <taxon>Bacteria</taxon>
        <taxon>Pseudomonadati</taxon>
        <taxon>Pseudomonadota</taxon>
        <taxon>Gammaproteobacteria</taxon>
        <taxon>Enterobacterales</taxon>
        <taxon>Pectobacteriaceae</taxon>
        <taxon>Lonsdalea</taxon>
    </lineage>
</organism>
<comment type="caution">
    <text evidence="3">The sequence shown here is derived from an EMBL/GenBank/DDBJ whole genome shotgun (WGS) entry which is preliminary data.</text>
</comment>
<protein>
    <recommendedName>
        <fullName evidence="2">Toxin SymE-like domain-containing protein</fullName>
    </recommendedName>
</protein>
<feature type="domain" description="Toxin SymE-like" evidence="2">
    <location>
        <begin position="25"/>
        <end position="76"/>
    </location>
</feature>
<dbReference type="OrthoDB" id="6053337at2"/>
<feature type="region of interest" description="Disordered" evidence="1">
    <location>
        <begin position="1"/>
        <end position="23"/>
    </location>
</feature>
<sequence>MADTHHKPGTPVTQAANTAKKEHCERHYTVGYVPNGGKKPPSPQLKLSGRWLEELGFNTGQPVIVTVKRGRLVIEAEIRL</sequence>
<dbReference type="Pfam" id="PF08845">
    <property type="entry name" value="SymE_toxin"/>
    <property type="match status" value="1"/>
</dbReference>
<evidence type="ECO:0000256" key="1">
    <source>
        <dbReference type="SAM" id="MobiDB-lite"/>
    </source>
</evidence>
<dbReference type="GO" id="GO:0003723">
    <property type="term" value="F:RNA binding"/>
    <property type="evidence" value="ECO:0007669"/>
    <property type="project" value="InterPro"/>
</dbReference>
<dbReference type="RefSeq" id="WP_094109911.1">
    <property type="nucleotide sequence ID" value="NZ_LUTP01000034.1"/>
</dbReference>
<evidence type="ECO:0000313" key="4">
    <source>
        <dbReference type="Proteomes" id="UP000194020"/>
    </source>
</evidence>
<name>A0A1X3RRI9_9GAMM</name>
<dbReference type="GO" id="GO:0016788">
    <property type="term" value="F:hydrolase activity, acting on ester bonds"/>
    <property type="evidence" value="ECO:0007669"/>
    <property type="project" value="InterPro"/>
</dbReference>
<evidence type="ECO:0000313" key="3">
    <source>
        <dbReference type="EMBL" id="OSN04462.1"/>
    </source>
</evidence>
<evidence type="ECO:0000259" key="2">
    <source>
        <dbReference type="Pfam" id="PF08845"/>
    </source>
</evidence>
<reference evidence="3 4" key="1">
    <citation type="submission" date="2016-02" db="EMBL/GenBank/DDBJ databases">
        <title>Species-wide whole genome sequencing reveals diversity, host range in Lonsdalea quercina.</title>
        <authorList>
            <person name="Li Y."/>
        </authorList>
    </citation>
    <scope>NUCLEOTIDE SEQUENCE [LARGE SCALE GENOMIC DNA]</scope>
    <source>
        <strain evidence="3 4">LMG 26264</strain>
    </source>
</reference>
<dbReference type="GO" id="GO:0005737">
    <property type="term" value="C:cytoplasm"/>
    <property type="evidence" value="ECO:0007669"/>
    <property type="project" value="InterPro"/>
</dbReference>
<accession>A0A1X3RRI9</accession>
<proteinExistence type="predicted"/>
<dbReference type="Proteomes" id="UP000194020">
    <property type="component" value="Unassembled WGS sequence"/>
</dbReference>